<keyword evidence="12" id="KW-0520">NAD</keyword>
<dbReference type="EC" id="7.1.1.2" evidence="13"/>
<dbReference type="AlphaFoldDB" id="A0A0S2LTD7"/>
<feature type="transmembrane region" description="Helical" evidence="14">
    <location>
        <begin position="299"/>
        <end position="318"/>
    </location>
</feature>
<geneLocation type="mitochondrion" evidence="15"/>
<dbReference type="PANTHER" id="PTHR11432:SF3">
    <property type="entry name" value="NADH-UBIQUINONE OXIDOREDUCTASE CHAIN 1"/>
    <property type="match status" value="1"/>
</dbReference>
<evidence type="ECO:0000313" key="15">
    <source>
        <dbReference type="EMBL" id="ALO64686.1"/>
    </source>
</evidence>
<comment type="subcellular location">
    <subcellularLocation>
        <location evidence="2 12">Mitochondrion inner membrane</location>
        <topology evidence="2 12">Multi-pass membrane protein</topology>
    </subcellularLocation>
</comment>
<feature type="transmembrane region" description="Helical" evidence="14">
    <location>
        <begin position="109"/>
        <end position="131"/>
    </location>
</feature>
<dbReference type="GO" id="GO:0005743">
    <property type="term" value="C:mitochondrial inner membrane"/>
    <property type="evidence" value="ECO:0007669"/>
    <property type="project" value="UniProtKB-SubCell"/>
</dbReference>
<feature type="transmembrane region" description="Helical" evidence="14">
    <location>
        <begin position="77"/>
        <end position="97"/>
    </location>
</feature>
<accession>A0A0S2LTD7</accession>
<evidence type="ECO:0000256" key="1">
    <source>
        <dbReference type="ARBA" id="ARBA00003257"/>
    </source>
</evidence>
<dbReference type="EMBL" id="KT164656">
    <property type="protein sequence ID" value="ALO64686.1"/>
    <property type="molecule type" value="Genomic_DNA"/>
</dbReference>
<evidence type="ECO:0000256" key="2">
    <source>
        <dbReference type="ARBA" id="ARBA00004448"/>
    </source>
</evidence>
<dbReference type="Pfam" id="PF00146">
    <property type="entry name" value="NADHdh"/>
    <property type="match status" value="1"/>
</dbReference>
<feature type="transmembrane region" description="Helical" evidence="14">
    <location>
        <begin position="151"/>
        <end position="171"/>
    </location>
</feature>
<sequence>MYVLKFNLYFNLFFFIVLILMMLISMAFLTLFERKVLGFIQNRKGPNKVLIMGIFQPFSDVIKLLNKELFFLDKINLNYYMFMPMISLILSMMLWLVYPFYVNMFSMNLGILFMLSLMSVGVFPIMLGGWASNSNYSMLGAIRSVAQSISYEVSLFLIIFNLILLVESFNLLEFLKFQENIKFLIMIYPVYLMFMVSMLIELNRTPFDLVEGESELVSGFNTEYFSSLFALIFMSEYLSIIFMSFLVTIMFLGFKLLSLKFIVSMIFHMFFVIWIRGVLPRIRYDELMMMCWKKFLSLSLLYILFILSMKELIIYMNMS</sequence>
<comment type="catalytic activity">
    <reaction evidence="13">
        <text>a ubiquinone + NADH + 5 H(+)(in) = a ubiquinol + NAD(+) + 4 H(+)(out)</text>
        <dbReference type="Rhea" id="RHEA:29091"/>
        <dbReference type="Rhea" id="RHEA-COMP:9565"/>
        <dbReference type="Rhea" id="RHEA-COMP:9566"/>
        <dbReference type="ChEBI" id="CHEBI:15378"/>
        <dbReference type="ChEBI" id="CHEBI:16389"/>
        <dbReference type="ChEBI" id="CHEBI:17976"/>
        <dbReference type="ChEBI" id="CHEBI:57540"/>
        <dbReference type="ChEBI" id="CHEBI:57945"/>
        <dbReference type="EC" id="7.1.1.2"/>
    </reaction>
</comment>
<evidence type="ECO:0000256" key="10">
    <source>
        <dbReference type="ARBA" id="ARBA00023128"/>
    </source>
</evidence>
<keyword evidence="8 14" id="KW-1133">Transmembrane helix</keyword>
<evidence type="ECO:0000256" key="13">
    <source>
        <dbReference type="RuleBase" id="RU000473"/>
    </source>
</evidence>
<evidence type="ECO:0000256" key="7">
    <source>
        <dbReference type="ARBA" id="ARBA00022792"/>
    </source>
</evidence>
<comment type="similarity">
    <text evidence="3 12">Belongs to the complex I subunit 1 family.</text>
</comment>
<evidence type="ECO:0000256" key="9">
    <source>
        <dbReference type="ARBA" id="ARBA00023075"/>
    </source>
</evidence>
<feature type="transmembrane region" description="Helical" evidence="14">
    <location>
        <begin position="6"/>
        <end position="29"/>
    </location>
</feature>
<dbReference type="PROSITE" id="PS00668">
    <property type="entry name" value="COMPLEX1_ND1_2"/>
    <property type="match status" value="1"/>
</dbReference>
<dbReference type="GO" id="GO:0008137">
    <property type="term" value="F:NADH dehydrogenase (ubiquinone) activity"/>
    <property type="evidence" value="ECO:0007669"/>
    <property type="project" value="UniProtKB-EC"/>
</dbReference>
<dbReference type="HAMAP" id="MF_01350">
    <property type="entry name" value="NDH1_NuoH"/>
    <property type="match status" value="1"/>
</dbReference>
<keyword evidence="10 13" id="KW-0496">Mitochondrion</keyword>
<feature type="transmembrane region" description="Helical" evidence="14">
    <location>
        <begin position="261"/>
        <end position="279"/>
    </location>
</feature>
<evidence type="ECO:0000256" key="14">
    <source>
        <dbReference type="SAM" id="Phobius"/>
    </source>
</evidence>
<keyword evidence="6 12" id="KW-0812">Transmembrane</keyword>
<name>A0A0S2LTD7_HALRI</name>
<evidence type="ECO:0000256" key="11">
    <source>
        <dbReference type="ARBA" id="ARBA00023136"/>
    </source>
</evidence>
<dbReference type="InterPro" id="IPR018086">
    <property type="entry name" value="NADH_UbQ_OxRdtase_su1_CS"/>
</dbReference>
<evidence type="ECO:0000256" key="3">
    <source>
        <dbReference type="ARBA" id="ARBA00010535"/>
    </source>
</evidence>
<evidence type="ECO:0000256" key="6">
    <source>
        <dbReference type="ARBA" id="ARBA00022692"/>
    </source>
</evidence>
<keyword evidence="9 13" id="KW-0830">Ubiquinone</keyword>
<dbReference type="GO" id="GO:0003954">
    <property type="term" value="F:NADH dehydrogenase activity"/>
    <property type="evidence" value="ECO:0007669"/>
    <property type="project" value="TreeGrafter"/>
</dbReference>
<dbReference type="GO" id="GO:0009060">
    <property type="term" value="P:aerobic respiration"/>
    <property type="evidence" value="ECO:0007669"/>
    <property type="project" value="TreeGrafter"/>
</dbReference>
<feature type="transmembrane region" description="Helical" evidence="14">
    <location>
        <begin position="228"/>
        <end position="254"/>
    </location>
</feature>
<protein>
    <recommendedName>
        <fullName evidence="4 13">NADH-ubiquinone oxidoreductase chain 1</fullName>
        <ecNumber evidence="13">7.1.1.2</ecNumber>
    </recommendedName>
</protein>
<keyword evidence="11 14" id="KW-0472">Membrane</keyword>
<dbReference type="PANTHER" id="PTHR11432">
    <property type="entry name" value="NADH DEHYDROGENASE SUBUNIT 1"/>
    <property type="match status" value="1"/>
</dbReference>
<proteinExistence type="inferred from homology"/>
<comment type="function">
    <text evidence="1">Core subunit of the mitochondrial membrane respiratory chain NADH dehydrogenase (Complex I) that is believed to belong to the minimal assembly required for catalysis. Complex I functions in the transfer of electrons from NADH to the respiratory chain. The immediate electron acceptor for the enzyme is believed to be ubiquinone.</text>
</comment>
<evidence type="ECO:0000256" key="4">
    <source>
        <dbReference type="ARBA" id="ARBA00021009"/>
    </source>
</evidence>
<feature type="transmembrane region" description="Helical" evidence="14">
    <location>
        <begin position="183"/>
        <end position="200"/>
    </location>
</feature>
<evidence type="ECO:0000256" key="8">
    <source>
        <dbReference type="ARBA" id="ARBA00022989"/>
    </source>
</evidence>
<organism evidence="15">
    <name type="scientific">Halictus rubicundus</name>
    <name type="common">Social sweat bee</name>
    <dbReference type="NCBI Taxonomy" id="77578"/>
    <lineage>
        <taxon>Eukaryota</taxon>
        <taxon>Metazoa</taxon>
        <taxon>Ecdysozoa</taxon>
        <taxon>Arthropoda</taxon>
        <taxon>Hexapoda</taxon>
        <taxon>Insecta</taxon>
        <taxon>Pterygota</taxon>
        <taxon>Neoptera</taxon>
        <taxon>Endopterygota</taxon>
        <taxon>Hymenoptera</taxon>
        <taxon>Apocrita</taxon>
        <taxon>Aculeata</taxon>
        <taxon>Apoidea</taxon>
        <taxon>Anthophila</taxon>
        <taxon>Halictidae</taxon>
        <taxon>Halictinae</taxon>
        <taxon>Halictini</taxon>
        <taxon>Halictus</taxon>
        <taxon>Halictus</taxon>
    </lineage>
</organism>
<reference evidence="15" key="1">
    <citation type="submission" date="2015-06" db="EMBL/GenBank/DDBJ databases">
        <title>High-throughput detection of wild bee species with mitogenome skimming and resequencing (mt-S/R).</title>
        <authorList>
            <person name="Tang M."/>
            <person name="Hardman C."/>
            <person name="Ji Y."/>
            <person name="Meng G."/>
            <person name="Liu S."/>
            <person name="Tan M."/>
            <person name="Yang S."/>
            <person name="Yang C."/>
            <person name="Moss E."/>
            <person name="Nevard T."/>
            <person name="Potts S.G."/>
            <person name="Zhou X."/>
            <person name="Yu D.W."/>
        </authorList>
    </citation>
    <scope>NUCLEOTIDE SEQUENCE</scope>
</reference>
<evidence type="ECO:0000256" key="5">
    <source>
        <dbReference type="ARBA" id="ARBA00022448"/>
    </source>
</evidence>
<gene>
    <name evidence="15" type="primary">ND1</name>
</gene>
<evidence type="ECO:0000256" key="12">
    <source>
        <dbReference type="RuleBase" id="RU000471"/>
    </source>
</evidence>
<keyword evidence="7" id="KW-0999">Mitochondrion inner membrane</keyword>
<keyword evidence="5" id="KW-0813">Transport</keyword>
<dbReference type="InterPro" id="IPR001694">
    <property type="entry name" value="NADH_UbQ_OxRdtase_su1/FPO"/>
</dbReference>